<dbReference type="OrthoDB" id="146430at2759"/>
<accession>A0A2P4YUL1</accession>
<dbReference type="Pfam" id="PF04500">
    <property type="entry name" value="FLYWCH"/>
    <property type="match status" value="1"/>
</dbReference>
<evidence type="ECO:0000256" key="3">
    <source>
        <dbReference type="ARBA" id="ARBA00022833"/>
    </source>
</evidence>
<name>A0A2P4YUL1_9STRA</name>
<dbReference type="EMBL" id="NCKW01000070">
    <property type="protein sequence ID" value="POM81491.1"/>
    <property type="molecule type" value="Genomic_DNA"/>
</dbReference>
<dbReference type="GO" id="GO:0008270">
    <property type="term" value="F:zinc ion binding"/>
    <property type="evidence" value="ECO:0007669"/>
    <property type="project" value="UniProtKB-KW"/>
</dbReference>
<evidence type="ECO:0000256" key="4">
    <source>
        <dbReference type="SAM" id="MobiDB-lite"/>
    </source>
</evidence>
<feature type="compositionally biased region" description="Polar residues" evidence="4">
    <location>
        <begin position="50"/>
        <end position="62"/>
    </location>
</feature>
<reference evidence="6 7" key="1">
    <citation type="journal article" date="2017" name="Genome Biol. Evol.">
        <title>Phytophthora megakarya and P. palmivora, closely related causal agents of cacao black pod rot, underwent increases in genome sizes and gene numbers by different mechanisms.</title>
        <authorList>
            <person name="Ali S.S."/>
            <person name="Shao J."/>
            <person name="Lary D.J."/>
            <person name="Kronmiller B."/>
            <person name="Shen D."/>
            <person name="Strem M.D."/>
            <person name="Amoako-Attah I."/>
            <person name="Akrofi A.Y."/>
            <person name="Begoude B.A."/>
            <person name="Ten Hoopen G.M."/>
            <person name="Coulibaly K."/>
            <person name="Kebe B.I."/>
            <person name="Melnick R.L."/>
            <person name="Guiltinan M.J."/>
            <person name="Tyler B.M."/>
            <person name="Meinhardt L.W."/>
            <person name="Bailey B.A."/>
        </authorList>
    </citation>
    <scope>NUCLEOTIDE SEQUENCE [LARGE SCALE GENOMIC DNA]</scope>
    <source>
        <strain evidence="7">sbr112.9</strain>
    </source>
</reference>
<evidence type="ECO:0000313" key="6">
    <source>
        <dbReference type="EMBL" id="POM81491.1"/>
    </source>
</evidence>
<dbReference type="Proteomes" id="UP000237271">
    <property type="component" value="Unassembled WGS sequence"/>
</dbReference>
<feature type="region of interest" description="Disordered" evidence="4">
    <location>
        <begin position="50"/>
        <end position="77"/>
    </location>
</feature>
<evidence type="ECO:0000256" key="2">
    <source>
        <dbReference type="ARBA" id="ARBA00022771"/>
    </source>
</evidence>
<proteinExistence type="predicted"/>
<evidence type="ECO:0000259" key="5">
    <source>
        <dbReference type="Pfam" id="PF04500"/>
    </source>
</evidence>
<evidence type="ECO:0000313" key="7">
    <source>
        <dbReference type="Proteomes" id="UP000237271"/>
    </source>
</evidence>
<keyword evidence="1" id="KW-0479">Metal-binding</keyword>
<dbReference type="Gene3D" id="2.20.25.240">
    <property type="match status" value="1"/>
</dbReference>
<gene>
    <name evidence="6" type="ORF">PHPALM_525</name>
</gene>
<keyword evidence="7" id="KW-1185">Reference proteome</keyword>
<keyword evidence="2" id="KW-0863">Zinc-finger</keyword>
<feature type="domain" description="FLYWCH-type" evidence="5">
    <location>
        <begin position="124"/>
        <end position="164"/>
    </location>
</feature>
<keyword evidence="3" id="KW-0862">Zinc</keyword>
<protein>
    <recommendedName>
        <fullName evidence="5">FLYWCH-type domain-containing protein</fullName>
    </recommendedName>
</protein>
<dbReference type="InterPro" id="IPR007588">
    <property type="entry name" value="Znf_FLYWCH"/>
</dbReference>
<evidence type="ECO:0000256" key="1">
    <source>
        <dbReference type="ARBA" id="ARBA00022723"/>
    </source>
</evidence>
<comment type="caution">
    <text evidence="6">The sequence shown here is derived from an EMBL/GenBank/DDBJ whole genome shotgun (WGS) entry which is preliminary data.</text>
</comment>
<sequence length="170" mass="18822">MVAEFWTCKPTSDKFVGLLLLGTRKFNPAYGDRDGSSRKPFITDISSGHTEIIPSQSSNSDWSDGHQAVDDDGINLPDITERFSSHESNDGSHLVSHESEGRQVEHEITSGGFILPDSVEPISGSKSVHYQGYQYLFYHGGGATRNYRCSSYRPNQCLARLYISRMGAVV</sequence>
<dbReference type="AlphaFoldDB" id="A0A2P4YUL1"/>
<organism evidence="6 7">
    <name type="scientific">Phytophthora palmivora</name>
    <dbReference type="NCBI Taxonomy" id="4796"/>
    <lineage>
        <taxon>Eukaryota</taxon>
        <taxon>Sar</taxon>
        <taxon>Stramenopiles</taxon>
        <taxon>Oomycota</taxon>
        <taxon>Peronosporomycetes</taxon>
        <taxon>Peronosporales</taxon>
        <taxon>Peronosporaceae</taxon>
        <taxon>Phytophthora</taxon>
    </lineage>
</organism>